<reference evidence="2" key="1">
    <citation type="journal article" date="2014" name="Int. J. Syst. Evol. Microbiol.">
        <title>Complete genome sequence of Corynebacterium casei LMG S-19264T (=DSM 44701T), isolated from a smear-ripened cheese.</title>
        <authorList>
            <consortium name="US DOE Joint Genome Institute (JGI-PGF)"/>
            <person name="Walter F."/>
            <person name="Albersmeier A."/>
            <person name="Kalinowski J."/>
            <person name="Ruckert C."/>
        </authorList>
    </citation>
    <scope>NUCLEOTIDE SEQUENCE</scope>
    <source>
        <strain evidence="2">JCM 4790</strain>
    </source>
</reference>
<dbReference type="AlphaFoldDB" id="A0A918K968"/>
<comment type="caution">
    <text evidence="2">The sequence shown here is derived from an EMBL/GenBank/DDBJ whole genome shotgun (WGS) entry which is preliminary data.</text>
</comment>
<name>A0A918K968_9ACTN</name>
<evidence type="ECO:0000313" key="2">
    <source>
        <dbReference type="EMBL" id="GGX52412.1"/>
    </source>
</evidence>
<gene>
    <name evidence="2" type="ORF">GCM10010358_02620</name>
</gene>
<proteinExistence type="predicted"/>
<feature type="region of interest" description="Disordered" evidence="1">
    <location>
        <begin position="1"/>
        <end position="174"/>
    </location>
</feature>
<evidence type="ECO:0000313" key="3">
    <source>
        <dbReference type="Proteomes" id="UP000619244"/>
    </source>
</evidence>
<reference evidence="2" key="2">
    <citation type="submission" date="2020-09" db="EMBL/GenBank/DDBJ databases">
        <authorList>
            <person name="Sun Q."/>
            <person name="Ohkuma M."/>
        </authorList>
    </citation>
    <scope>NUCLEOTIDE SEQUENCE</scope>
    <source>
        <strain evidence="2">JCM 4790</strain>
    </source>
</reference>
<dbReference type="EMBL" id="BMVU01000001">
    <property type="protein sequence ID" value="GGX52412.1"/>
    <property type="molecule type" value="Genomic_DNA"/>
</dbReference>
<dbReference type="RefSeq" id="WP_190188209.1">
    <property type="nucleotide sequence ID" value="NZ_BMVU01000001.1"/>
</dbReference>
<sequence>MTENTPDARTSRPGTGGQGRTNPADGPGRDTAPHGIPRQTPAAGATAPGYEGGVAATGAADRPYDTAGTSGTTSAAGTTPATGAGSGPARGAGAGPRTDGTAHGAHRDGSPETGAGTGTGVAPEAAEAAVSRVRESAAAHGSGHDGGVPTGAEDGVRTGTRTGAGTGGSVIAREETDELERQLHHAVAGFVDEPRASVEEADHVLQEVAARFTDAVDRRRRSLRTSWQAAGDGKTDTEQLRLALRDYRELAERLLKV</sequence>
<organism evidence="2 3">
    <name type="scientific">Streptomyces minutiscleroticus</name>
    <dbReference type="NCBI Taxonomy" id="68238"/>
    <lineage>
        <taxon>Bacteria</taxon>
        <taxon>Bacillati</taxon>
        <taxon>Actinomycetota</taxon>
        <taxon>Actinomycetes</taxon>
        <taxon>Kitasatosporales</taxon>
        <taxon>Streptomycetaceae</taxon>
        <taxon>Streptomyces</taxon>
    </lineage>
</organism>
<evidence type="ECO:0000256" key="1">
    <source>
        <dbReference type="SAM" id="MobiDB-lite"/>
    </source>
</evidence>
<feature type="compositionally biased region" description="Low complexity" evidence="1">
    <location>
        <begin position="65"/>
        <end position="83"/>
    </location>
</feature>
<dbReference type="Proteomes" id="UP000619244">
    <property type="component" value="Unassembled WGS sequence"/>
</dbReference>
<accession>A0A918K968</accession>
<feature type="compositionally biased region" description="Low complexity" evidence="1">
    <location>
        <begin position="120"/>
        <end position="131"/>
    </location>
</feature>
<feature type="compositionally biased region" description="Gly residues" evidence="1">
    <location>
        <begin position="84"/>
        <end position="94"/>
    </location>
</feature>
<keyword evidence="3" id="KW-1185">Reference proteome</keyword>
<protein>
    <submittedName>
        <fullName evidence="2">Uncharacterized protein</fullName>
    </submittedName>
</protein>